<feature type="region of interest" description="Disordered" evidence="1">
    <location>
        <begin position="113"/>
        <end position="140"/>
    </location>
</feature>
<sequence length="140" mass="15237">MAVRAQGCFASAGNGGPSAKSSRGRLGVALPSETKRPSAVAATRAKVFMKKNESWKPDGPKEYALSLRKWSIRPTAHKKLMHKGVLKQPSKTMLKGSKQRSFLGNLFQHKGAKKQDYALADPKRQSSTESAEVSPDDVQN</sequence>
<dbReference type="EMBL" id="MU129092">
    <property type="protein sequence ID" value="KAF9507051.1"/>
    <property type="molecule type" value="Genomic_DNA"/>
</dbReference>
<feature type="non-terminal residue" evidence="2">
    <location>
        <position position="140"/>
    </location>
</feature>
<comment type="caution">
    <text evidence="2">The sequence shown here is derived from an EMBL/GenBank/DDBJ whole genome shotgun (WGS) entry which is preliminary data.</text>
</comment>
<dbReference type="AlphaFoldDB" id="A0A9P6DLM3"/>
<organism evidence="2 3">
    <name type="scientific">Hydnum rufescens UP504</name>
    <dbReference type="NCBI Taxonomy" id="1448309"/>
    <lineage>
        <taxon>Eukaryota</taxon>
        <taxon>Fungi</taxon>
        <taxon>Dikarya</taxon>
        <taxon>Basidiomycota</taxon>
        <taxon>Agaricomycotina</taxon>
        <taxon>Agaricomycetes</taxon>
        <taxon>Cantharellales</taxon>
        <taxon>Hydnaceae</taxon>
        <taxon>Hydnum</taxon>
    </lineage>
</organism>
<accession>A0A9P6DLM3</accession>
<dbReference type="Proteomes" id="UP000886523">
    <property type="component" value="Unassembled WGS sequence"/>
</dbReference>
<feature type="compositionally biased region" description="Basic and acidic residues" evidence="1">
    <location>
        <begin position="113"/>
        <end position="126"/>
    </location>
</feature>
<evidence type="ECO:0000313" key="3">
    <source>
        <dbReference type="Proteomes" id="UP000886523"/>
    </source>
</evidence>
<proteinExistence type="predicted"/>
<name>A0A9P6DLM3_9AGAM</name>
<feature type="region of interest" description="Disordered" evidence="1">
    <location>
        <begin position="1"/>
        <end position="33"/>
    </location>
</feature>
<feature type="compositionally biased region" description="Polar residues" evidence="1">
    <location>
        <begin position="127"/>
        <end position="140"/>
    </location>
</feature>
<evidence type="ECO:0000256" key="1">
    <source>
        <dbReference type="SAM" id="MobiDB-lite"/>
    </source>
</evidence>
<protein>
    <submittedName>
        <fullName evidence="2">Uncharacterized protein</fullName>
    </submittedName>
</protein>
<evidence type="ECO:0000313" key="2">
    <source>
        <dbReference type="EMBL" id="KAF9507051.1"/>
    </source>
</evidence>
<keyword evidence="3" id="KW-1185">Reference proteome</keyword>
<reference evidence="2" key="1">
    <citation type="journal article" date="2020" name="Nat. Commun.">
        <title>Large-scale genome sequencing of mycorrhizal fungi provides insights into the early evolution of symbiotic traits.</title>
        <authorList>
            <person name="Miyauchi S."/>
            <person name="Kiss E."/>
            <person name="Kuo A."/>
            <person name="Drula E."/>
            <person name="Kohler A."/>
            <person name="Sanchez-Garcia M."/>
            <person name="Morin E."/>
            <person name="Andreopoulos B."/>
            <person name="Barry K.W."/>
            <person name="Bonito G."/>
            <person name="Buee M."/>
            <person name="Carver A."/>
            <person name="Chen C."/>
            <person name="Cichocki N."/>
            <person name="Clum A."/>
            <person name="Culley D."/>
            <person name="Crous P.W."/>
            <person name="Fauchery L."/>
            <person name="Girlanda M."/>
            <person name="Hayes R.D."/>
            <person name="Keri Z."/>
            <person name="LaButti K."/>
            <person name="Lipzen A."/>
            <person name="Lombard V."/>
            <person name="Magnuson J."/>
            <person name="Maillard F."/>
            <person name="Murat C."/>
            <person name="Nolan M."/>
            <person name="Ohm R.A."/>
            <person name="Pangilinan J."/>
            <person name="Pereira M.F."/>
            <person name="Perotto S."/>
            <person name="Peter M."/>
            <person name="Pfister S."/>
            <person name="Riley R."/>
            <person name="Sitrit Y."/>
            <person name="Stielow J.B."/>
            <person name="Szollosi G."/>
            <person name="Zifcakova L."/>
            <person name="Stursova M."/>
            <person name="Spatafora J.W."/>
            <person name="Tedersoo L."/>
            <person name="Vaario L.M."/>
            <person name="Yamada A."/>
            <person name="Yan M."/>
            <person name="Wang P."/>
            <person name="Xu J."/>
            <person name="Bruns T."/>
            <person name="Baldrian P."/>
            <person name="Vilgalys R."/>
            <person name="Dunand C."/>
            <person name="Henrissat B."/>
            <person name="Grigoriev I.V."/>
            <person name="Hibbett D."/>
            <person name="Nagy L.G."/>
            <person name="Martin F.M."/>
        </authorList>
    </citation>
    <scope>NUCLEOTIDE SEQUENCE</scope>
    <source>
        <strain evidence="2">UP504</strain>
    </source>
</reference>
<gene>
    <name evidence="2" type="ORF">BS47DRAFT_1366955</name>
</gene>